<dbReference type="InterPro" id="IPR050377">
    <property type="entry name" value="Radical_SAM_PqqE_MftC-like"/>
</dbReference>
<dbReference type="InterPro" id="IPR058240">
    <property type="entry name" value="rSAM_sf"/>
</dbReference>
<evidence type="ECO:0000313" key="7">
    <source>
        <dbReference type="Proteomes" id="UP000557899"/>
    </source>
</evidence>
<gene>
    <name evidence="6" type="ORF">GX859_04330</name>
</gene>
<dbReference type="InterPro" id="IPR013785">
    <property type="entry name" value="Aldolase_TIM"/>
</dbReference>
<dbReference type="PANTHER" id="PTHR11228:SF27">
    <property type="entry name" value="GLYCYL-RADICAL ENZYME ACTIVATING ENZYME MJ1227-RELATED"/>
    <property type="match status" value="1"/>
</dbReference>
<reference evidence="6 7" key="1">
    <citation type="journal article" date="2020" name="Biotechnol. Biofuels">
        <title>New insights from the biogas microbiome by comprehensive genome-resolved metagenomics of nearly 1600 species originating from multiple anaerobic digesters.</title>
        <authorList>
            <person name="Campanaro S."/>
            <person name="Treu L."/>
            <person name="Rodriguez-R L.M."/>
            <person name="Kovalovszki A."/>
            <person name="Ziels R.M."/>
            <person name="Maus I."/>
            <person name="Zhu X."/>
            <person name="Kougias P.G."/>
            <person name="Basile A."/>
            <person name="Luo G."/>
            <person name="Schluter A."/>
            <person name="Konstantinidis K.T."/>
            <person name="Angelidaki I."/>
        </authorList>
    </citation>
    <scope>NUCLEOTIDE SEQUENCE [LARGE SCALE GENOMIC DNA]</scope>
    <source>
        <strain evidence="6">AS15tlH2ME_198</strain>
    </source>
</reference>
<proteinExistence type="predicted"/>
<dbReference type="Proteomes" id="UP000557899">
    <property type="component" value="Unassembled WGS sequence"/>
</dbReference>
<evidence type="ECO:0000259" key="5">
    <source>
        <dbReference type="Pfam" id="PF04055"/>
    </source>
</evidence>
<dbReference type="CDD" id="cd01335">
    <property type="entry name" value="Radical_SAM"/>
    <property type="match status" value="1"/>
</dbReference>
<keyword evidence="1" id="KW-0949">S-adenosyl-L-methionine</keyword>
<name>A0A7X6SVJ1_9CORY</name>
<dbReference type="GO" id="GO:0046872">
    <property type="term" value="F:metal ion binding"/>
    <property type="evidence" value="ECO:0007669"/>
    <property type="project" value="UniProtKB-KW"/>
</dbReference>
<keyword evidence="4" id="KW-0411">Iron-sulfur</keyword>
<dbReference type="GO" id="GO:0003824">
    <property type="term" value="F:catalytic activity"/>
    <property type="evidence" value="ECO:0007669"/>
    <property type="project" value="InterPro"/>
</dbReference>
<evidence type="ECO:0000313" key="6">
    <source>
        <dbReference type="EMBL" id="NLA55516.1"/>
    </source>
</evidence>
<dbReference type="InterPro" id="IPR007197">
    <property type="entry name" value="rSAM"/>
</dbReference>
<dbReference type="EMBL" id="JAAZHI010000092">
    <property type="protein sequence ID" value="NLA55516.1"/>
    <property type="molecule type" value="Genomic_DNA"/>
</dbReference>
<keyword evidence="2" id="KW-0479">Metal-binding</keyword>
<evidence type="ECO:0000256" key="2">
    <source>
        <dbReference type="ARBA" id="ARBA00022723"/>
    </source>
</evidence>
<comment type="caution">
    <text evidence="6">The sequence shown here is derived from an EMBL/GenBank/DDBJ whole genome shotgun (WGS) entry which is preliminary data.</text>
</comment>
<feature type="domain" description="Radical SAM core" evidence="5">
    <location>
        <begin position="32"/>
        <end position="176"/>
    </location>
</feature>
<evidence type="ECO:0000256" key="1">
    <source>
        <dbReference type="ARBA" id="ARBA00022691"/>
    </source>
</evidence>
<dbReference type="GO" id="GO:0051536">
    <property type="term" value="F:iron-sulfur cluster binding"/>
    <property type="evidence" value="ECO:0007669"/>
    <property type="project" value="UniProtKB-KW"/>
</dbReference>
<keyword evidence="3" id="KW-0408">Iron</keyword>
<dbReference type="SFLD" id="SFLDG01094">
    <property type="entry name" value="Uncharacterised_Radical_SAM_Su"/>
    <property type="match status" value="1"/>
</dbReference>
<dbReference type="AlphaFoldDB" id="A0A7X6SVJ1"/>
<organism evidence="6 7">
    <name type="scientific">Corynebacterium humireducens</name>
    <dbReference type="NCBI Taxonomy" id="1223514"/>
    <lineage>
        <taxon>Bacteria</taxon>
        <taxon>Bacillati</taxon>
        <taxon>Actinomycetota</taxon>
        <taxon>Actinomycetes</taxon>
        <taxon>Mycobacteriales</taxon>
        <taxon>Corynebacteriaceae</taxon>
        <taxon>Corynebacterium</taxon>
    </lineage>
</organism>
<accession>A0A7X6SVJ1</accession>
<sequence>MSASTSTPNLPVAGLLPFSATDWPGHLTATAFTPGCPLACRYCHNPALRDFHAGVVPFSGVLELLDARRGLLDALVISGGEPTAHRGLGVAVAATHDLGFPVGLHTSGYSPTRLASLLSDPATRPDWIGLDVKGLPDAVPGVVGCTPATARRMWESLAVVTAVDVDVQVRTTVWRGSVLERQLPELRARVRAHGHELVVQYARGVDADGHYRAA</sequence>
<dbReference type="Gene3D" id="3.20.20.70">
    <property type="entry name" value="Aldolase class I"/>
    <property type="match status" value="1"/>
</dbReference>
<evidence type="ECO:0000256" key="3">
    <source>
        <dbReference type="ARBA" id="ARBA00023004"/>
    </source>
</evidence>
<dbReference type="SUPFAM" id="SSF102114">
    <property type="entry name" value="Radical SAM enzymes"/>
    <property type="match status" value="1"/>
</dbReference>
<dbReference type="NCBIfam" id="TIGR02495">
    <property type="entry name" value="NrdG2"/>
    <property type="match status" value="1"/>
</dbReference>
<dbReference type="Pfam" id="PF04055">
    <property type="entry name" value="Radical_SAM"/>
    <property type="match status" value="1"/>
</dbReference>
<protein>
    <submittedName>
        <fullName evidence="6">Anaerobic ribonucleoside-triphosphate reductase activating protein</fullName>
    </submittedName>
</protein>
<dbReference type="InterPro" id="IPR012840">
    <property type="entry name" value="NrdG2"/>
</dbReference>
<dbReference type="SFLD" id="SFLDS00029">
    <property type="entry name" value="Radical_SAM"/>
    <property type="match status" value="1"/>
</dbReference>
<dbReference type="PANTHER" id="PTHR11228">
    <property type="entry name" value="RADICAL SAM DOMAIN PROTEIN"/>
    <property type="match status" value="1"/>
</dbReference>
<evidence type="ECO:0000256" key="4">
    <source>
        <dbReference type="ARBA" id="ARBA00023014"/>
    </source>
</evidence>